<dbReference type="PANTHER" id="PTHR32305:SF15">
    <property type="entry name" value="PROTEIN RHSA-RELATED"/>
    <property type="match status" value="1"/>
</dbReference>
<feature type="region of interest" description="Disordered" evidence="2">
    <location>
        <begin position="270"/>
        <end position="296"/>
    </location>
</feature>
<dbReference type="AlphaFoldDB" id="A0A330M558"/>
<organism evidence="4 5">
    <name type="scientific">Shewanella benthica</name>
    <dbReference type="NCBI Taxonomy" id="43661"/>
    <lineage>
        <taxon>Bacteria</taxon>
        <taxon>Pseudomonadati</taxon>
        <taxon>Pseudomonadota</taxon>
        <taxon>Gammaproteobacteria</taxon>
        <taxon>Alteromonadales</taxon>
        <taxon>Shewanellaceae</taxon>
        <taxon>Shewanella</taxon>
    </lineage>
</organism>
<dbReference type="SUPFAM" id="SSF49265">
    <property type="entry name" value="Fibronectin type III"/>
    <property type="match status" value="1"/>
</dbReference>
<proteinExistence type="predicted"/>
<dbReference type="InterPro" id="IPR036116">
    <property type="entry name" value="FN3_sf"/>
</dbReference>
<dbReference type="Proteomes" id="UP000250123">
    <property type="component" value="Chromosome SHEWBE"/>
</dbReference>
<protein>
    <recommendedName>
        <fullName evidence="3">Teneurin-like YD-shell domain-containing protein</fullName>
    </recommendedName>
</protein>
<keyword evidence="1" id="KW-0677">Repeat</keyword>
<accession>A0A330M558</accession>
<dbReference type="EMBL" id="LS483452">
    <property type="protein sequence ID" value="SQH77268.1"/>
    <property type="molecule type" value="Genomic_DNA"/>
</dbReference>
<dbReference type="RefSeq" id="WP_231926314.1">
    <property type="nucleotide sequence ID" value="NZ_LS483452.1"/>
</dbReference>
<dbReference type="InterPro" id="IPR050708">
    <property type="entry name" value="T6SS_VgrG/RHS"/>
</dbReference>
<evidence type="ECO:0000256" key="1">
    <source>
        <dbReference type="ARBA" id="ARBA00022737"/>
    </source>
</evidence>
<evidence type="ECO:0000313" key="5">
    <source>
        <dbReference type="Proteomes" id="UP000250123"/>
    </source>
</evidence>
<reference evidence="5" key="1">
    <citation type="submission" date="2018-06" db="EMBL/GenBank/DDBJ databases">
        <authorList>
            <person name="Cea G.-C."/>
            <person name="William W."/>
        </authorList>
    </citation>
    <scope>NUCLEOTIDE SEQUENCE [LARGE SCALE GENOMIC DNA]</scope>
    <source>
        <strain evidence="5">DB21MT-2</strain>
    </source>
</reference>
<dbReference type="InterPro" id="IPR056823">
    <property type="entry name" value="TEN-like_YD-shell"/>
</dbReference>
<dbReference type="NCBIfam" id="TIGR03696">
    <property type="entry name" value="Rhs_assc_core"/>
    <property type="match status" value="1"/>
</dbReference>
<evidence type="ECO:0000313" key="4">
    <source>
        <dbReference type="EMBL" id="SQH77268.1"/>
    </source>
</evidence>
<dbReference type="InterPro" id="IPR022385">
    <property type="entry name" value="Rhs_assc_core"/>
</dbReference>
<feature type="domain" description="Teneurin-like YD-shell" evidence="3">
    <location>
        <begin position="122"/>
        <end position="214"/>
    </location>
</feature>
<feature type="region of interest" description="Disordered" evidence="2">
    <location>
        <begin position="310"/>
        <end position="335"/>
    </location>
</feature>
<dbReference type="Gene3D" id="2.180.10.10">
    <property type="entry name" value="RHS repeat-associated core"/>
    <property type="match status" value="1"/>
</dbReference>
<dbReference type="PANTHER" id="PTHR32305">
    <property type="match status" value="1"/>
</dbReference>
<sequence length="361" mass="39420">MDVLVIFDSYKVRACNSLGCSAYSPIKTILVQIVPSAPAKPITKLGDGVGKYDVLWSSVTSATYYELHSIEQGMIYSGALLNYSITVSAGNHDYKVRACNNYGCSGYSAVATLTASNTFVRYQHTDMLGTPIMETDANGGVISRSVYEPFGKRLGGEKEGIGYTGHLQDTDLGLTYMQARYYDPLIGRFYSNDPIGFTGEVATFNRYSYVANNPYKYTDPTGEYGVLISPKFTPRISPVAQGVRQAINTRQPQANPMQQQTQRIAQQMRDTVNNSKPEVKQPSLKEAPKSPSDTTGGLVTRLIKQLVKHGEDFVGGNTGTNTTNPDSSGSQEMDNDTKRVIAEAQIMMAPPVPVLPEPDMI</sequence>
<dbReference type="KEGG" id="sbk:SHEWBE_3305"/>
<dbReference type="Pfam" id="PF25023">
    <property type="entry name" value="TEN_YD-shell"/>
    <property type="match status" value="1"/>
</dbReference>
<evidence type="ECO:0000259" key="3">
    <source>
        <dbReference type="Pfam" id="PF25023"/>
    </source>
</evidence>
<gene>
    <name evidence="4" type="ORF">SHEWBE_3305</name>
</gene>
<evidence type="ECO:0000256" key="2">
    <source>
        <dbReference type="SAM" id="MobiDB-lite"/>
    </source>
</evidence>
<name>A0A330M558_9GAMM</name>